<evidence type="ECO:0000256" key="5">
    <source>
        <dbReference type="ARBA" id="ARBA00023136"/>
    </source>
</evidence>
<feature type="region of interest" description="Disordered" evidence="6">
    <location>
        <begin position="129"/>
        <end position="149"/>
    </location>
</feature>
<keyword evidence="9" id="KW-1185">Reference proteome</keyword>
<evidence type="ECO:0000256" key="6">
    <source>
        <dbReference type="SAM" id="MobiDB-lite"/>
    </source>
</evidence>
<accession>A0A4R3KYP6</accession>
<keyword evidence="2" id="KW-0488">Methylation</keyword>
<dbReference type="Pfam" id="PF07963">
    <property type="entry name" value="N_methyl"/>
    <property type="match status" value="1"/>
</dbReference>
<dbReference type="GO" id="GO:0015627">
    <property type="term" value="C:type II protein secretion system complex"/>
    <property type="evidence" value="ECO:0007669"/>
    <property type="project" value="InterPro"/>
</dbReference>
<reference evidence="8 9" key="1">
    <citation type="submission" date="2019-03" db="EMBL/GenBank/DDBJ databases">
        <title>Genomic Encyclopedia of Type Strains, Phase IV (KMG-IV): sequencing the most valuable type-strain genomes for metagenomic binning, comparative biology and taxonomic classification.</title>
        <authorList>
            <person name="Goeker M."/>
        </authorList>
    </citation>
    <scope>NUCLEOTIDE SEQUENCE [LARGE SCALE GENOMIC DNA]</scope>
    <source>
        <strain evidence="8 9">DSM 26752</strain>
    </source>
</reference>
<gene>
    <name evidence="8" type="ORF">EDD65_102253</name>
</gene>
<keyword evidence="5 7" id="KW-0472">Membrane</keyword>
<dbReference type="SUPFAM" id="SSF54523">
    <property type="entry name" value="Pili subunits"/>
    <property type="match status" value="1"/>
</dbReference>
<evidence type="ECO:0000256" key="7">
    <source>
        <dbReference type="SAM" id="Phobius"/>
    </source>
</evidence>
<evidence type="ECO:0000256" key="4">
    <source>
        <dbReference type="ARBA" id="ARBA00022989"/>
    </source>
</evidence>
<feature type="compositionally biased region" description="Basic and acidic residues" evidence="6">
    <location>
        <begin position="129"/>
        <end position="139"/>
    </location>
</feature>
<feature type="transmembrane region" description="Helical" evidence="7">
    <location>
        <begin position="16"/>
        <end position="36"/>
    </location>
</feature>
<organism evidence="8 9">
    <name type="scientific">Keratinibaculum paraultunense</name>
    <dbReference type="NCBI Taxonomy" id="1278232"/>
    <lineage>
        <taxon>Bacteria</taxon>
        <taxon>Bacillati</taxon>
        <taxon>Bacillota</taxon>
        <taxon>Tissierellia</taxon>
        <taxon>Tissierellales</taxon>
        <taxon>Tepidimicrobiaceae</taxon>
        <taxon>Keratinibaculum</taxon>
    </lineage>
</organism>
<dbReference type="OrthoDB" id="1707789at2"/>
<dbReference type="PROSITE" id="PS00409">
    <property type="entry name" value="PROKAR_NTER_METHYL"/>
    <property type="match status" value="1"/>
</dbReference>
<dbReference type="GO" id="GO:0016020">
    <property type="term" value="C:membrane"/>
    <property type="evidence" value="ECO:0007669"/>
    <property type="project" value="UniProtKB-SubCell"/>
</dbReference>
<protein>
    <submittedName>
        <fullName evidence="8">Prepilin-type N-terminal cleavage/methylation domain-containing protein</fullName>
    </submittedName>
</protein>
<dbReference type="EMBL" id="SMAE01000002">
    <property type="protein sequence ID" value="TCS91318.1"/>
    <property type="molecule type" value="Genomic_DNA"/>
</dbReference>
<dbReference type="NCBIfam" id="TIGR02532">
    <property type="entry name" value="IV_pilin_GFxxxE"/>
    <property type="match status" value="1"/>
</dbReference>
<dbReference type="Proteomes" id="UP000294567">
    <property type="component" value="Unassembled WGS sequence"/>
</dbReference>
<dbReference type="InterPro" id="IPR045584">
    <property type="entry name" value="Pilin-like"/>
</dbReference>
<dbReference type="GO" id="GO:0015628">
    <property type="term" value="P:protein secretion by the type II secretion system"/>
    <property type="evidence" value="ECO:0007669"/>
    <property type="project" value="InterPro"/>
</dbReference>
<evidence type="ECO:0000313" key="9">
    <source>
        <dbReference type="Proteomes" id="UP000294567"/>
    </source>
</evidence>
<dbReference type="InterPro" id="IPR000983">
    <property type="entry name" value="Bac_GSPG_pilin"/>
</dbReference>
<dbReference type="PANTHER" id="PTHR30093:SF44">
    <property type="entry name" value="TYPE II SECRETION SYSTEM CORE PROTEIN G"/>
    <property type="match status" value="1"/>
</dbReference>
<sequence length="149" mass="16202">MFQWILKKIKEDNKGFTLIELIVVIAIIAVLALIVVPKVTGQTKEADVAAHNANVRTLESAATMYIAEEGVPSELVTWPTDDSWEKYLQEWPTVPKSVASALGQGKDTYTVEIKEDGTITVTPKKAEIGEDGTIKEIGSKENGTSTPSD</sequence>
<evidence type="ECO:0000256" key="3">
    <source>
        <dbReference type="ARBA" id="ARBA00022692"/>
    </source>
</evidence>
<comment type="caution">
    <text evidence="8">The sequence shown here is derived from an EMBL/GenBank/DDBJ whole genome shotgun (WGS) entry which is preliminary data.</text>
</comment>
<evidence type="ECO:0000256" key="1">
    <source>
        <dbReference type="ARBA" id="ARBA00004167"/>
    </source>
</evidence>
<proteinExistence type="predicted"/>
<evidence type="ECO:0000256" key="2">
    <source>
        <dbReference type="ARBA" id="ARBA00022481"/>
    </source>
</evidence>
<name>A0A4R3KYP6_9FIRM</name>
<dbReference type="AlphaFoldDB" id="A0A4R3KYP6"/>
<dbReference type="RefSeq" id="WP_132026075.1">
    <property type="nucleotide sequence ID" value="NZ_CP068564.1"/>
</dbReference>
<dbReference type="PRINTS" id="PR00813">
    <property type="entry name" value="BCTERIALGSPG"/>
</dbReference>
<dbReference type="InterPro" id="IPR012902">
    <property type="entry name" value="N_methyl_site"/>
</dbReference>
<keyword evidence="4 7" id="KW-1133">Transmembrane helix</keyword>
<comment type="subcellular location">
    <subcellularLocation>
        <location evidence="1">Membrane</location>
        <topology evidence="1">Single-pass membrane protein</topology>
    </subcellularLocation>
</comment>
<dbReference type="PANTHER" id="PTHR30093">
    <property type="entry name" value="GENERAL SECRETION PATHWAY PROTEIN G"/>
    <property type="match status" value="1"/>
</dbReference>
<keyword evidence="3 7" id="KW-0812">Transmembrane</keyword>
<evidence type="ECO:0000313" key="8">
    <source>
        <dbReference type="EMBL" id="TCS91318.1"/>
    </source>
</evidence>
<dbReference type="Gene3D" id="3.30.700.10">
    <property type="entry name" value="Glycoprotein, Type 4 Pilin"/>
    <property type="match status" value="1"/>
</dbReference>